<dbReference type="EMBL" id="JJPP01000076">
    <property type="protein sequence ID" value="KKG79803.1"/>
    <property type="molecule type" value="Genomic_DNA"/>
</dbReference>
<dbReference type="AlphaFoldDB" id="A0A0F8JVZ3"/>
<dbReference type="PATRIC" id="fig|2209.72.peg.2841"/>
<accession>A0A0F8JVZ3</accession>
<feature type="compositionally biased region" description="Basic and acidic residues" evidence="1">
    <location>
        <begin position="61"/>
        <end position="74"/>
    </location>
</feature>
<protein>
    <submittedName>
        <fullName evidence="2">Uncharacterized protein</fullName>
    </submittedName>
</protein>
<dbReference type="Proteomes" id="UP000034817">
    <property type="component" value="Unassembled WGS sequence"/>
</dbReference>
<name>A0A0F8JVZ3_METMZ</name>
<organism evidence="2 3">
    <name type="scientific">Methanosarcina mazei</name>
    <name type="common">Methanosarcina frisia</name>
    <dbReference type="NCBI Taxonomy" id="2209"/>
    <lineage>
        <taxon>Archaea</taxon>
        <taxon>Methanobacteriati</taxon>
        <taxon>Methanobacteriota</taxon>
        <taxon>Stenosarchaea group</taxon>
        <taxon>Methanomicrobia</taxon>
        <taxon>Methanosarcinales</taxon>
        <taxon>Methanosarcinaceae</taxon>
        <taxon>Methanosarcina</taxon>
    </lineage>
</organism>
<proteinExistence type="predicted"/>
<feature type="compositionally biased region" description="Low complexity" evidence="1">
    <location>
        <begin position="77"/>
        <end position="94"/>
    </location>
</feature>
<comment type="caution">
    <text evidence="2">The sequence shown here is derived from an EMBL/GenBank/DDBJ whole genome shotgun (WGS) entry which is preliminary data.</text>
</comment>
<evidence type="ECO:0000313" key="3">
    <source>
        <dbReference type="Proteomes" id="UP000034817"/>
    </source>
</evidence>
<dbReference type="GeneID" id="24864996"/>
<sequence length="107" mass="12284">MEVHLNEEENRVLKHYMDEGFSQCIAFALIFEECKNCNNLKYESEISYPVKSERVNDAVRKLQENSKNSNEKKKTNQKGNSNLSKNVKSSANSKKPIEKTVSSQPTK</sequence>
<feature type="region of interest" description="Disordered" evidence="1">
    <location>
        <begin position="61"/>
        <end position="107"/>
    </location>
</feature>
<gene>
    <name evidence="2" type="ORF">DU55_13080</name>
</gene>
<dbReference type="RefSeq" id="WP_048043336.1">
    <property type="nucleotide sequence ID" value="NZ_JJPP01000076.1"/>
</dbReference>
<evidence type="ECO:0000256" key="1">
    <source>
        <dbReference type="SAM" id="MobiDB-lite"/>
    </source>
</evidence>
<evidence type="ECO:0000313" key="2">
    <source>
        <dbReference type="EMBL" id="KKG79803.1"/>
    </source>
</evidence>
<reference evidence="2 3" key="1">
    <citation type="journal article" date="2015" name="ISME J.">
        <title>Genomic and phenotypic differentiation among Methanosarcina mazei populations from Columbia River sediment.</title>
        <authorList>
            <person name="Youngblut N.D."/>
            <person name="Wirth J.S."/>
            <person name="Henriksen J.R."/>
            <person name="Smith M."/>
            <person name="Simon H."/>
            <person name="Metcalf W.W."/>
            <person name="Whitaker R.J."/>
        </authorList>
    </citation>
    <scope>NUCLEOTIDE SEQUENCE [LARGE SCALE GENOMIC DNA]</scope>
    <source>
        <strain evidence="2 3">3.H.A.2.4</strain>
    </source>
</reference>